<evidence type="ECO:0000313" key="4">
    <source>
        <dbReference type="Proteomes" id="UP000799779"/>
    </source>
</evidence>
<feature type="region of interest" description="Disordered" evidence="1">
    <location>
        <begin position="362"/>
        <end position="389"/>
    </location>
</feature>
<feature type="compositionally biased region" description="Pro residues" evidence="1">
    <location>
        <begin position="369"/>
        <end position="389"/>
    </location>
</feature>
<feature type="region of interest" description="Disordered" evidence="1">
    <location>
        <begin position="401"/>
        <end position="488"/>
    </location>
</feature>
<protein>
    <submittedName>
        <fullName evidence="3">Uncharacterized protein</fullName>
    </submittedName>
</protein>
<keyword evidence="2" id="KW-0812">Transmembrane</keyword>
<feature type="region of interest" description="Disordered" evidence="1">
    <location>
        <begin position="520"/>
        <end position="593"/>
    </location>
</feature>
<keyword evidence="4" id="KW-1185">Reference proteome</keyword>
<feature type="transmembrane region" description="Helical" evidence="2">
    <location>
        <begin position="20"/>
        <end position="53"/>
    </location>
</feature>
<name>A0A6A5WIV4_9PLEO</name>
<organism evidence="3 4">
    <name type="scientific">Amniculicola lignicola CBS 123094</name>
    <dbReference type="NCBI Taxonomy" id="1392246"/>
    <lineage>
        <taxon>Eukaryota</taxon>
        <taxon>Fungi</taxon>
        <taxon>Dikarya</taxon>
        <taxon>Ascomycota</taxon>
        <taxon>Pezizomycotina</taxon>
        <taxon>Dothideomycetes</taxon>
        <taxon>Pleosporomycetidae</taxon>
        <taxon>Pleosporales</taxon>
        <taxon>Amniculicolaceae</taxon>
        <taxon>Amniculicola</taxon>
    </lineage>
</organism>
<feature type="compositionally biased region" description="Pro residues" evidence="1">
    <location>
        <begin position="526"/>
        <end position="543"/>
    </location>
</feature>
<keyword evidence="2" id="KW-1133">Transmembrane helix</keyword>
<dbReference type="AlphaFoldDB" id="A0A6A5WIV4"/>
<feature type="compositionally biased region" description="Pro residues" evidence="1">
    <location>
        <begin position="556"/>
        <end position="573"/>
    </location>
</feature>
<feature type="compositionally biased region" description="Low complexity" evidence="1">
    <location>
        <begin position="424"/>
        <end position="434"/>
    </location>
</feature>
<dbReference type="PRINTS" id="PR01217">
    <property type="entry name" value="PRICHEXTENSN"/>
</dbReference>
<keyword evidence="2" id="KW-0472">Membrane</keyword>
<feature type="compositionally biased region" description="Pro residues" evidence="1">
    <location>
        <begin position="453"/>
        <end position="469"/>
    </location>
</feature>
<feature type="region of interest" description="Disordered" evidence="1">
    <location>
        <begin position="185"/>
        <end position="209"/>
    </location>
</feature>
<proteinExistence type="predicted"/>
<gene>
    <name evidence="3" type="ORF">P154DRAFT_619391</name>
</gene>
<sequence>MLRLTDDDFGLPARGLTMLYGAICAVLSCMFFSVAGLVAGLVAILFSLLSAALRLIGQGILKSVCPYQVHMKVDPPTPLVAHPPPPPKPSTVTPPVEDPVTKEAAFFLRKWSLPPDPEPVFQFARPLFPKVETRYTPVPRVGAFRYTEEQLAEMAKAGTHRVMDLNGSYRWVYIPPVVQPSPLPAPPRASPAVKITQEPSQLPSPPAVVGTQEPVEKEIGIQPPFVVTTEETRPVQPPPPPPTALIAPATVAPPAPAPAPAPPVFSAVAVQAPAFAPAVFAPVVSLAPLSAPFELFPFNPAPPSPPHRPIQVLERRMTLARRRLRYKRCWPTKVKIADKLKKLMKQLRTTKVKSASSAVLGAAGSASCNPPPLVSPSPPVAPPPVDMDLCTPPPSPMLVVPASPPAVPSAMDLDSLPPPPSPQPSVSSDMVVDSTPPPPPRPSVPMDMAAESRPPPPRPSGPPRRPLAPPAQTGNAPRRNVVSGPSGLSMLASAAPPAAATPLTGAPPVGNGGFFSALGAGQAPAQAPPAPMPVATPAPPPAPVQDVLGARQAPPAQAPPAPEPAATPAPPAAPVQQPQATSSAPGSASSEAATALPRAGMSTDWTLAIPQLLGLSPQSLGLSDDELCVWDNEKIEWENDKLSNMPAYHNPDFRSVVNWIQEQAPMLIRAAVILRLQCIYAQNRTEDSQPMLSDELSDEICLHLKQVENDMLSQGESGLIRFHNHRGLVQYRRALEFLTHHVLVDPVRKYIPKDYSEKLTDAVEEVWTRFGFECLNKKRDGTCKVQPYLD</sequence>
<dbReference type="EMBL" id="ML977583">
    <property type="protein sequence ID" value="KAF2001367.1"/>
    <property type="molecule type" value="Genomic_DNA"/>
</dbReference>
<dbReference type="PROSITE" id="PS51257">
    <property type="entry name" value="PROKAR_LIPOPROTEIN"/>
    <property type="match status" value="1"/>
</dbReference>
<evidence type="ECO:0000313" key="3">
    <source>
        <dbReference type="EMBL" id="KAF2001367.1"/>
    </source>
</evidence>
<dbReference type="Proteomes" id="UP000799779">
    <property type="component" value="Unassembled WGS sequence"/>
</dbReference>
<feature type="compositionally biased region" description="Low complexity" evidence="1">
    <location>
        <begin position="574"/>
        <end position="593"/>
    </location>
</feature>
<evidence type="ECO:0000256" key="1">
    <source>
        <dbReference type="SAM" id="MobiDB-lite"/>
    </source>
</evidence>
<evidence type="ECO:0000256" key="2">
    <source>
        <dbReference type="SAM" id="Phobius"/>
    </source>
</evidence>
<accession>A0A6A5WIV4</accession>
<reference evidence="3" key="1">
    <citation type="journal article" date="2020" name="Stud. Mycol.">
        <title>101 Dothideomycetes genomes: a test case for predicting lifestyles and emergence of pathogens.</title>
        <authorList>
            <person name="Haridas S."/>
            <person name="Albert R."/>
            <person name="Binder M."/>
            <person name="Bloem J."/>
            <person name="Labutti K."/>
            <person name="Salamov A."/>
            <person name="Andreopoulos B."/>
            <person name="Baker S."/>
            <person name="Barry K."/>
            <person name="Bills G."/>
            <person name="Bluhm B."/>
            <person name="Cannon C."/>
            <person name="Castanera R."/>
            <person name="Culley D."/>
            <person name="Daum C."/>
            <person name="Ezra D."/>
            <person name="Gonzalez J."/>
            <person name="Henrissat B."/>
            <person name="Kuo A."/>
            <person name="Liang C."/>
            <person name="Lipzen A."/>
            <person name="Lutzoni F."/>
            <person name="Magnuson J."/>
            <person name="Mondo S."/>
            <person name="Nolan M."/>
            <person name="Ohm R."/>
            <person name="Pangilinan J."/>
            <person name="Park H.-J."/>
            <person name="Ramirez L."/>
            <person name="Alfaro M."/>
            <person name="Sun H."/>
            <person name="Tritt A."/>
            <person name="Yoshinaga Y."/>
            <person name="Zwiers L.-H."/>
            <person name="Turgeon B."/>
            <person name="Goodwin S."/>
            <person name="Spatafora J."/>
            <person name="Crous P."/>
            <person name="Grigoriev I."/>
        </authorList>
    </citation>
    <scope>NUCLEOTIDE SEQUENCE</scope>
    <source>
        <strain evidence="3">CBS 123094</strain>
    </source>
</reference>